<sequence>MATDQAVLETLPPEKLLAATRLRVIRAAIRMFTEVESLDYYISHERNSGGREGILRMLRDRKNELSEASGGSPQDGKLKQYPTKAAHTEPLEMIHTEYEPRLIRREFAPDWNEL</sequence>
<feature type="domain" description="DUF8129" evidence="2">
    <location>
        <begin position="13"/>
        <end position="67"/>
    </location>
</feature>
<organism evidence="3 4">
    <name type="scientific">Haloarcula salinisoli</name>
    <dbReference type="NCBI Taxonomy" id="2487746"/>
    <lineage>
        <taxon>Archaea</taxon>
        <taxon>Methanobacteriati</taxon>
        <taxon>Methanobacteriota</taxon>
        <taxon>Stenosarchaea group</taxon>
        <taxon>Halobacteria</taxon>
        <taxon>Halobacteriales</taxon>
        <taxon>Haloarculaceae</taxon>
        <taxon>Haloarcula</taxon>
    </lineage>
</organism>
<feature type="region of interest" description="Disordered" evidence="1">
    <location>
        <begin position="62"/>
        <end position="93"/>
    </location>
</feature>
<gene>
    <name evidence="3" type="ORF">EGD98_17730</name>
</gene>
<evidence type="ECO:0000313" key="3">
    <source>
        <dbReference type="EMBL" id="MBX0305504.1"/>
    </source>
</evidence>
<protein>
    <recommendedName>
        <fullName evidence="2">DUF8129 domain-containing protein</fullName>
    </recommendedName>
</protein>
<dbReference type="Pfam" id="PF26450">
    <property type="entry name" value="DUF8129"/>
    <property type="match status" value="1"/>
</dbReference>
<proteinExistence type="predicted"/>
<comment type="caution">
    <text evidence="3">The sequence shown here is derived from an EMBL/GenBank/DDBJ whole genome shotgun (WGS) entry which is preliminary data.</text>
</comment>
<dbReference type="RefSeq" id="WP_220589735.1">
    <property type="nucleotide sequence ID" value="NZ_RKLQ01000004.1"/>
</dbReference>
<dbReference type="AlphaFoldDB" id="A0A8J8CAR0"/>
<keyword evidence="4" id="KW-1185">Reference proteome</keyword>
<name>A0A8J8CAR0_9EURY</name>
<dbReference type="Proteomes" id="UP000783863">
    <property type="component" value="Unassembled WGS sequence"/>
</dbReference>
<evidence type="ECO:0000313" key="4">
    <source>
        <dbReference type="Proteomes" id="UP000783863"/>
    </source>
</evidence>
<dbReference type="EMBL" id="RKLQ01000004">
    <property type="protein sequence ID" value="MBX0305504.1"/>
    <property type="molecule type" value="Genomic_DNA"/>
</dbReference>
<evidence type="ECO:0000256" key="1">
    <source>
        <dbReference type="SAM" id="MobiDB-lite"/>
    </source>
</evidence>
<accession>A0A8J8CAR0</accession>
<evidence type="ECO:0000259" key="2">
    <source>
        <dbReference type="Pfam" id="PF26450"/>
    </source>
</evidence>
<reference evidence="3" key="1">
    <citation type="submission" date="2021-06" db="EMBL/GenBank/DDBJ databases">
        <title>Halomicroarcula sp. F24A a new haloarchaeum isolated from saline soil.</title>
        <authorList>
            <person name="Duran-Viseras A."/>
            <person name="Sanchez-Porro C."/>
            <person name="Ventosa A."/>
        </authorList>
    </citation>
    <scope>NUCLEOTIDE SEQUENCE</scope>
    <source>
        <strain evidence="3">F24A</strain>
    </source>
</reference>
<dbReference type="InterPro" id="IPR058442">
    <property type="entry name" value="DUF8129"/>
</dbReference>